<dbReference type="Proteomes" id="UP001595998">
    <property type="component" value="Unassembled WGS sequence"/>
</dbReference>
<dbReference type="PANTHER" id="PTHR47691">
    <property type="entry name" value="REGULATOR-RELATED"/>
    <property type="match status" value="1"/>
</dbReference>
<dbReference type="Gene3D" id="3.40.50.300">
    <property type="entry name" value="P-loop containing nucleotide triphosphate hydrolases"/>
    <property type="match status" value="1"/>
</dbReference>
<dbReference type="InterPro" id="IPR036388">
    <property type="entry name" value="WH-like_DNA-bd_sf"/>
</dbReference>
<keyword evidence="3" id="KW-0067">ATP-binding</keyword>
<dbReference type="PROSITE" id="PS50043">
    <property type="entry name" value="HTH_LUXR_2"/>
    <property type="match status" value="1"/>
</dbReference>
<name>A0ABV8XP66_9DEIO</name>
<protein>
    <submittedName>
        <fullName evidence="3">ATP-binding protein</fullName>
    </submittedName>
</protein>
<reference evidence="4" key="1">
    <citation type="journal article" date="2019" name="Int. J. Syst. Evol. Microbiol.">
        <title>The Global Catalogue of Microorganisms (GCM) 10K type strain sequencing project: providing services to taxonomists for standard genome sequencing and annotation.</title>
        <authorList>
            <consortium name="The Broad Institute Genomics Platform"/>
            <consortium name="The Broad Institute Genome Sequencing Center for Infectious Disease"/>
            <person name="Wu L."/>
            <person name="Ma J."/>
        </authorList>
    </citation>
    <scope>NUCLEOTIDE SEQUENCE [LARGE SCALE GENOMIC DNA]</scope>
    <source>
        <strain evidence="4">CCUG 56029</strain>
    </source>
</reference>
<dbReference type="SMART" id="SM00028">
    <property type="entry name" value="TPR"/>
    <property type="match status" value="3"/>
</dbReference>
<keyword evidence="4" id="KW-1185">Reference proteome</keyword>
<dbReference type="PANTHER" id="PTHR47691:SF3">
    <property type="entry name" value="HTH-TYPE TRANSCRIPTIONAL REGULATOR RV0890C-RELATED"/>
    <property type="match status" value="1"/>
</dbReference>
<dbReference type="InterPro" id="IPR027417">
    <property type="entry name" value="P-loop_NTPase"/>
</dbReference>
<dbReference type="SUPFAM" id="SSF48452">
    <property type="entry name" value="TPR-like"/>
    <property type="match status" value="1"/>
</dbReference>
<dbReference type="InterPro" id="IPR049945">
    <property type="entry name" value="AAA_22"/>
</dbReference>
<dbReference type="InterPro" id="IPR000792">
    <property type="entry name" value="Tscrpt_reg_LuxR_C"/>
</dbReference>
<dbReference type="PRINTS" id="PR00038">
    <property type="entry name" value="HTHLUXR"/>
</dbReference>
<dbReference type="Pfam" id="PF13401">
    <property type="entry name" value="AAA_22"/>
    <property type="match status" value="1"/>
</dbReference>
<keyword evidence="3" id="KW-0547">Nucleotide-binding</keyword>
<dbReference type="InterPro" id="IPR011990">
    <property type="entry name" value="TPR-like_helical_dom_sf"/>
</dbReference>
<dbReference type="Pfam" id="PF00196">
    <property type="entry name" value="GerE"/>
    <property type="match status" value="1"/>
</dbReference>
<evidence type="ECO:0000259" key="2">
    <source>
        <dbReference type="PROSITE" id="PS50043"/>
    </source>
</evidence>
<dbReference type="GO" id="GO:0005524">
    <property type="term" value="F:ATP binding"/>
    <property type="evidence" value="ECO:0007669"/>
    <property type="project" value="UniProtKB-KW"/>
</dbReference>
<accession>A0ABV8XP66</accession>
<dbReference type="EMBL" id="JBHSEH010000009">
    <property type="protein sequence ID" value="MFC4426412.1"/>
    <property type="molecule type" value="Genomic_DNA"/>
</dbReference>
<dbReference type="Pfam" id="PF13374">
    <property type="entry name" value="TPR_10"/>
    <property type="match status" value="1"/>
</dbReference>
<feature type="coiled-coil region" evidence="1">
    <location>
        <begin position="443"/>
        <end position="470"/>
    </location>
</feature>
<dbReference type="SUPFAM" id="SSF46894">
    <property type="entry name" value="C-terminal effector domain of the bipartite response regulators"/>
    <property type="match status" value="1"/>
</dbReference>
<evidence type="ECO:0000313" key="4">
    <source>
        <dbReference type="Proteomes" id="UP001595998"/>
    </source>
</evidence>
<dbReference type="Gene3D" id="1.10.10.10">
    <property type="entry name" value="Winged helix-like DNA-binding domain superfamily/Winged helix DNA-binding domain"/>
    <property type="match status" value="1"/>
</dbReference>
<dbReference type="Pfam" id="PF13424">
    <property type="entry name" value="TPR_12"/>
    <property type="match status" value="1"/>
</dbReference>
<proteinExistence type="predicted"/>
<dbReference type="RefSeq" id="WP_380038850.1">
    <property type="nucleotide sequence ID" value="NZ_JBHSEH010000009.1"/>
</dbReference>
<feature type="domain" description="HTH luxR-type" evidence="2">
    <location>
        <begin position="689"/>
        <end position="754"/>
    </location>
</feature>
<evidence type="ECO:0000256" key="1">
    <source>
        <dbReference type="SAM" id="Coils"/>
    </source>
</evidence>
<sequence length="766" mass="83370">MTVSRFSSAPGRLPPRPNALVGREETLLTASRLLGDRRIRLLTLRGPGGIGKTRLALDLAYRLAPTFDRGAVWVNLAELGAPSEVMPAIAQALRVPGQDRAELLDHLESHSLLLVLDNFEHLAPAAADVAALAAGAPNLRLLVTSRTALHVRGEHELPVSPLPLPGRADPRLSSPAVQLFVHCAQTVDPHFQLTSGNEHAVTRICQLLEGIPLALELAAARLRAVTPQGLLAWLERPLEVLADGPHDGPHHGHSLRSTIGWSIDLLTAEQREVFAACGTFVGGFTLPALEAVTGNERTREALIGLVEHSLLHPADGPEPRWRLLEPVREFAAEVLAGLPAADVLRSRHAQHYLALAEQADSGTEAHDQAWSGRLQADDANLTSALGWLVKTQQTSLALRLVKALGRYWAHDATQKHHDWLCQVVRLPGAKDDPALLADAMCALGITSRNLQRLEQAKEALQHAGELYRQLGDAAGQADVLLILASVDSRAGDHARALELFRRVQTIFEEMNNRQRLNDVANNLGVTYLRLGRPAEAFQCFKQTEALSQELNREEGLAFARGLLSWSAYLQGRRDIALPLAPVAWQHMLRVPNALLRYTVLHHLAFHARDAGQLRLAARLVGCSEAMRASTGEPWDTCFLPHAQQLDAALRADMGSQYLKDRAEGSALQLEDLVPEVEALLTHLASPAGSPAAAGPLTPRERDVLQLLAQGIPDKKIARLLRIGAATVSKHVSSMLSKLEVHNRVELARWALEHGLVEPSEAATERP</sequence>
<dbReference type="Gene3D" id="1.25.40.10">
    <property type="entry name" value="Tetratricopeptide repeat domain"/>
    <property type="match status" value="1"/>
</dbReference>
<dbReference type="InterPro" id="IPR016032">
    <property type="entry name" value="Sig_transdc_resp-reg_C-effctor"/>
</dbReference>
<comment type="caution">
    <text evidence="3">The sequence shown here is derived from an EMBL/GenBank/DDBJ whole genome shotgun (WGS) entry which is preliminary data.</text>
</comment>
<evidence type="ECO:0000313" key="3">
    <source>
        <dbReference type="EMBL" id="MFC4426412.1"/>
    </source>
</evidence>
<dbReference type="CDD" id="cd06170">
    <property type="entry name" value="LuxR_C_like"/>
    <property type="match status" value="1"/>
</dbReference>
<dbReference type="SMART" id="SM00421">
    <property type="entry name" value="HTH_LUXR"/>
    <property type="match status" value="1"/>
</dbReference>
<dbReference type="SUPFAM" id="SSF52540">
    <property type="entry name" value="P-loop containing nucleoside triphosphate hydrolases"/>
    <property type="match status" value="1"/>
</dbReference>
<organism evidence="3 4">
    <name type="scientific">Deinococcus navajonensis</name>
    <dbReference type="NCBI Taxonomy" id="309884"/>
    <lineage>
        <taxon>Bacteria</taxon>
        <taxon>Thermotogati</taxon>
        <taxon>Deinococcota</taxon>
        <taxon>Deinococci</taxon>
        <taxon>Deinococcales</taxon>
        <taxon>Deinococcaceae</taxon>
        <taxon>Deinococcus</taxon>
    </lineage>
</organism>
<gene>
    <name evidence="3" type="ORF">ACFOZ9_09325</name>
</gene>
<dbReference type="PRINTS" id="PR00364">
    <property type="entry name" value="DISEASERSIST"/>
</dbReference>
<keyword evidence="1" id="KW-0175">Coiled coil</keyword>
<dbReference type="InterPro" id="IPR019734">
    <property type="entry name" value="TPR_rpt"/>
</dbReference>